<keyword evidence="1" id="KW-0175">Coiled coil</keyword>
<name>A0AAW1HND0_SAPOF</name>
<feature type="coiled-coil region" evidence="1">
    <location>
        <begin position="154"/>
        <end position="202"/>
    </location>
</feature>
<dbReference type="AlphaFoldDB" id="A0AAW1HND0"/>
<dbReference type="PANTHER" id="PTHR35712">
    <property type="entry name" value="MYOSIN HEAVY CHAIN-LIKE PROTEIN"/>
    <property type="match status" value="1"/>
</dbReference>
<evidence type="ECO:0000313" key="2">
    <source>
        <dbReference type="EMBL" id="KAK9677324.1"/>
    </source>
</evidence>
<comment type="caution">
    <text evidence="2">The sequence shown here is derived from an EMBL/GenBank/DDBJ whole genome shotgun (WGS) entry which is preliminary data.</text>
</comment>
<dbReference type="EMBL" id="JBDFQZ010000011">
    <property type="protein sequence ID" value="KAK9677324.1"/>
    <property type="molecule type" value="Genomic_DNA"/>
</dbReference>
<dbReference type="PANTHER" id="PTHR35712:SF1">
    <property type="entry name" value="MYOSIN HEAVY CHAIN-LIKE PROTEIN"/>
    <property type="match status" value="1"/>
</dbReference>
<proteinExistence type="predicted"/>
<reference evidence="2" key="1">
    <citation type="submission" date="2024-03" db="EMBL/GenBank/DDBJ databases">
        <title>WGS assembly of Saponaria officinalis var. Norfolk2.</title>
        <authorList>
            <person name="Jenkins J."/>
            <person name="Shu S."/>
            <person name="Grimwood J."/>
            <person name="Barry K."/>
            <person name="Goodstein D."/>
            <person name="Schmutz J."/>
            <person name="Leebens-Mack J."/>
            <person name="Osbourn A."/>
        </authorList>
    </citation>
    <scope>NUCLEOTIDE SEQUENCE [LARGE SCALE GENOMIC DNA]</scope>
    <source>
        <strain evidence="2">JIC</strain>
    </source>
</reference>
<feature type="coiled-coil region" evidence="1">
    <location>
        <begin position="404"/>
        <end position="449"/>
    </location>
</feature>
<accession>A0AAW1HND0</accession>
<dbReference type="Proteomes" id="UP001443914">
    <property type="component" value="Unassembled WGS sequence"/>
</dbReference>
<sequence>MNEISMENGSMQARIQQLEQELLFSLVFLLERDELHKAVENLCMQKAGPSFISLATQTYFRRTAGLEQEVENLKKTLLDCSKENSNIKDKLSEAQMIKTHLDQLHKLEISKNSEVVKQLEHLREVVATAFDDRDRALVEAEKAKESEKVVCQNLNDAEMRLRELNVRFTETEEQVTNLRMNLEKQKQEIENYRKVIDKFYEIRQHACSGSKHDESKLDDLLENVSWDEKFACLYDDPSESWSFNGHRESYPANYVADLLDEVEMLRGSVGDLQNKLEMGFENGKRLKSEISIMRQKKILSDRHMRHIVDGVSSLREYHGQQKIHITELLNDERSFLQSVVSGSDEMIRKLHENAQAAELASSSTPKLAQLADFSESLAQALQEKVSALLLLSNQERHIWEKNVVSAVQETVDELQRYLKLASEEKVKALLELAEVKQQYQQLLENTVKESLQGNIVTDSGERRHGKLQSLWKKTSKRLLGTEDNTRDNVLPHKSELERFPNNQTLNHSIDNSRLRNEYATLNDSIRNLEHWTSDVRKLRLSLIQAKMRRSLKGPSTSNSTLLDETIREAELLKNALSSTLPLSWSVEPDVSSSSYDEIPTREDDKIDPVLVAGLEMVELLIMTGQILKDKENKRERKLN</sequence>
<evidence type="ECO:0000313" key="3">
    <source>
        <dbReference type="Proteomes" id="UP001443914"/>
    </source>
</evidence>
<keyword evidence="3" id="KW-1185">Reference proteome</keyword>
<evidence type="ECO:0000256" key="1">
    <source>
        <dbReference type="SAM" id="Coils"/>
    </source>
</evidence>
<gene>
    <name evidence="2" type="ORF">RND81_11G136400</name>
</gene>
<organism evidence="2 3">
    <name type="scientific">Saponaria officinalis</name>
    <name type="common">Common soapwort</name>
    <name type="synonym">Lychnis saponaria</name>
    <dbReference type="NCBI Taxonomy" id="3572"/>
    <lineage>
        <taxon>Eukaryota</taxon>
        <taxon>Viridiplantae</taxon>
        <taxon>Streptophyta</taxon>
        <taxon>Embryophyta</taxon>
        <taxon>Tracheophyta</taxon>
        <taxon>Spermatophyta</taxon>
        <taxon>Magnoliopsida</taxon>
        <taxon>eudicotyledons</taxon>
        <taxon>Gunneridae</taxon>
        <taxon>Pentapetalae</taxon>
        <taxon>Caryophyllales</taxon>
        <taxon>Caryophyllaceae</taxon>
        <taxon>Caryophylleae</taxon>
        <taxon>Saponaria</taxon>
    </lineage>
</organism>
<protein>
    <submittedName>
        <fullName evidence="2">Uncharacterized protein</fullName>
    </submittedName>
</protein>
<feature type="coiled-coil region" evidence="1">
    <location>
        <begin position="63"/>
        <end position="90"/>
    </location>
</feature>